<evidence type="ECO:0000256" key="1">
    <source>
        <dbReference type="SAM" id="MobiDB-lite"/>
    </source>
</evidence>
<comment type="caution">
    <text evidence="2">The sequence shown here is derived from an EMBL/GenBank/DDBJ whole genome shotgun (WGS) entry which is preliminary data.</text>
</comment>
<organism evidence="2 3">
    <name type="scientific">Colletotrichum sojae</name>
    <dbReference type="NCBI Taxonomy" id="2175907"/>
    <lineage>
        <taxon>Eukaryota</taxon>
        <taxon>Fungi</taxon>
        <taxon>Dikarya</taxon>
        <taxon>Ascomycota</taxon>
        <taxon>Pezizomycotina</taxon>
        <taxon>Sordariomycetes</taxon>
        <taxon>Hypocreomycetidae</taxon>
        <taxon>Glomerellales</taxon>
        <taxon>Glomerellaceae</taxon>
        <taxon>Colletotrichum</taxon>
        <taxon>Colletotrichum orchidearum species complex</taxon>
    </lineage>
</organism>
<proteinExistence type="predicted"/>
<accession>A0A8H6ILT7</accession>
<feature type="compositionally biased region" description="Polar residues" evidence="1">
    <location>
        <begin position="109"/>
        <end position="129"/>
    </location>
</feature>
<evidence type="ECO:0000313" key="2">
    <source>
        <dbReference type="EMBL" id="KAF6782824.1"/>
    </source>
</evidence>
<protein>
    <submittedName>
        <fullName evidence="2">Uncharacterized protein</fullName>
    </submittedName>
</protein>
<feature type="region of interest" description="Disordered" evidence="1">
    <location>
        <begin position="96"/>
        <end position="133"/>
    </location>
</feature>
<feature type="compositionally biased region" description="Basic and acidic residues" evidence="1">
    <location>
        <begin position="96"/>
        <end position="108"/>
    </location>
</feature>
<dbReference type="EMBL" id="WIGN01000872">
    <property type="protein sequence ID" value="KAF6782824.1"/>
    <property type="molecule type" value="Genomic_DNA"/>
</dbReference>
<dbReference type="AlphaFoldDB" id="A0A8H6ILT7"/>
<keyword evidence="3" id="KW-1185">Reference proteome</keyword>
<name>A0A8H6ILT7_9PEZI</name>
<gene>
    <name evidence="2" type="ORF">CSOJ01_15963</name>
</gene>
<reference evidence="2 3" key="1">
    <citation type="journal article" date="2020" name="Phytopathology">
        <title>Genome Sequence Resources of Colletotrichum truncatum, C. plurivorum, C. musicola, and C. sojae: Four Species Pathogenic to Soybean (Glycine max).</title>
        <authorList>
            <person name="Rogerio F."/>
            <person name="Boufleur T.R."/>
            <person name="Ciampi-Guillardi M."/>
            <person name="Sukno S.A."/>
            <person name="Thon M.R."/>
            <person name="Massola Junior N.S."/>
            <person name="Baroncelli R."/>
        </authorList>
    </citation>
    <scope>NUCLEOTIDE SEQUENCE [LARGE SCALE GENOMIC DNA]</scope>
    <source>
        <strain evidence="2 3">LFN0009</strain>
    </source>
</reference>
<evidence type="ECO:0000313" key="3">
    <source>
        <dbReference type="Proteomes" id="UP000652219"/>
    </source>
</evidence>
<dbReference type="Proteomes" id="UP000652219">
    <property type="component" value="Unassembled WGS sequence"/>
</dbReference>
<sequence>MSPNSEEWKSRCVGEIWGLGQEFDDADMKEVVSRLERYFIHYENHLPQLSPESSKTANEEDHFRLLRYIKLLRLNPEVSRESLRHGVLSLASQEARYREDGDRGHLSETQDQGSASGNRPARSITSGPYEQSFVRLPPGTIGDHLLPESSKGDRHRSLFDRSIAGAARAVFGISVYHRSRYEEGERQVGQSSCLWEDDMSLKALLEREFPINRRVDQLSGRFKERLVSLRNLSQHADIKIVWTNHLPDHLLLTYNEKSKVLALFGLPSMIDISYDACQGAHTSLRDDESYSCHGTKK</sequence>